<evidence type="ECO:0008006" key="7">
    <source>
        <dbReference type="Google" id="ProtNLM"/>
    </source>
</evidence>
<proteinExistence type="predicted"/>
<dbReference type="VEuPathDB" id="FungiDB:FOIG_04998"/>
<dbReference type="CDD" id="cd08771">
    <property type="entry name" value="DLP_1"/>
    <property type="match status" value="1"/>
</dbReference>
<dbReference type="Pfam" id="PF01031">
    <property type="entry name" value="Dynamin_M"/>
    <property type="match status" value="1"/>
</dbReference>
<keyword evidence="1" id="KW-0547">Nucleotide-binding</keyword>
<dbReference type="VEuPathDB" id="FungiDB:FOC4_g10008480"/>
<dbReference type="Gene3D" id="1.20.120.1240">
    <property type="entry name" value="Dynamin, middle domain"/>
    <property type="match status" value="1"/>
</dbReference>
<name>A0A420M820_FUSOX</name>
<dbReference type="PROSITE" id="PS51718">
    <property type="entry name" value="G_DYNAMIN_2"/>
    <property type="match status" value="1"/>
</dbReference>
<dbReference type="GO" id="GO:0048312">
    <property type="term" value="P:intracellular distribution of mitochondria"/>
    <property type="evidence" value="ECO:0007669"/>
    <property type="project" value="TreeGrafter"/>
</dbReference>
<evidence type="ECO:0000259" key="3">
    <source>
        <dbReference type="PROSITE" id="PS51388"/>
    </source>
</evidence>
<dbReference type="GO" id="GO:0005525">
    <property type="term" value="F:GTP binding"/>
    <property type="evidence" value="ECO:0007669"/>
    <property type="project" value="InterPro"/>
</dbReference>
<dbReference type="Gene3D" id="3.40.50.300">
    <property type="entry name" value="P-loop containing nucleotide triphosphate hydrolases"/>
    <property type="match status" value="1"/>
</dbReference>
<dbReference type="GO" id="GO:0003924">
    <property type="term" value="F:GTPase activity"/>
    <property type="evidence" value="ECO:0007669"/>
    <property type="project" value="InterPro"/>
</dbReference>
<dbReference type="PROSITE" id="PS51388">
    <property type="entry name" value="GED"/>
    <property type="match status" value="1"/>
</dbReference>
<reference evidence="5 6" key="1">
    <citation type="journal article" date="2018" name="Sci. Rep.">
        <title>Characterisation of pathogen-specific regions and novel effector candidates in Fusarium oxysporum f. sp. cepae.</title>
        <authorList>
            <person name="Armitage A.D."/>
            <person name="Taylor A."/>
            <person name="Sobczyk M.K."/>
            <person name="Baxter L."/>
            <person name="Greenfield B.P."/>
            <person name="Bates H.J."/>
            <person name="Wilson F."/>
            <person name="Jackson A.C."/>
            <person name="Ott S."/>
            <person name="Harrison R.J."/>
            <person name="Clarkson J.P."/>
        </authorList>
    </citation>
    <scope>NUCLEOTIDE SEQUENCE [LARGE SCALE GENOMIC DNA]</scope>
    <source>
        <strain evidence="5 6">Fo_A13</strain>
    </source>
</reference>
<dbReference type="VEuPathDB" id="FungiDB:FOZG_18216"/>
<feature type="domain" description="Dynamin-type G" evidence="4">
    <location>
        <begin position="26"/>
        <end position="319"/>
    </location>
</feature>
<evidence type="ECO:0000256" key="2">
    <source>
        <dbReference type="ARBA" id="ARBA00023134"/>
    </source>
</evidence>
<keyword evidence="2" id="KW-0342">GTP-binding</keyword>
<gene>
    <name evidence="5" type="ORF">BFJ69_g17505</name>
</gene>
<organism evidence="5 6">
    <name type="scientific">Fusarium oxysporum</name>
    <name type="common">Fusarium vascular wilt</name>
    <dbReference type="NCBI Taxonomy" id="5507"/>
    <lineage>
        <taxon>Eukaryota</taxon>
        <taxon>Fungi</taxon>
        <taxon>Dikarya</taxon>
        <taxon>Ascomycota</taxon>
        <taxon>Pezizomycotina</taxon>
        <taxon>Sordariomycetes</taxon>
        <taxon>Hypocreomycetidae</taxon>
        <taxon>Hypocreales</taxon>
        <taxon>Nectriaceae</taxon>
        <taxon>Fusarium</taxon>
        <taxon>Fusarium oxysporum species complex</taxon>
    </lineage>
</organism>
<sequence>MSQSMLTSPDRLRKIDQLRERNIATYLALPQLVAVGDQSSGKSSLLENLTGIPFPRGQELCTRYATQITHRRDAISRITIGIIPGPTASTEHKEKLQSFTKEVYTADQLHAEFPDILNEVNTLMGIKTPRNPGGIKTFTEDVLKIERCGLDEDYLTVIDVPGIFRITTQGVTTDKDRQLVERMVKKYIRDSRTVILAVLPCNVDIATQEILAFAEDVDPTGERTLGILTKPDLLKERSAKAVICDLVLGKRRPLTLGYYVVRSRGGDEEDSNGDADLLQREDMFKDDPWTSLPDHKTGIKALRECLQELLGQIADKAFPKLRSETRRNLTEKQEELASLGPSRQTGRQQQQFLVSAASKFQNIVRAALDADYSTHQEFADDNLRLITEVVNTTDEFAVDFEARAHTYFFEMICRTILFSPAIAGPEIAPLIFSDSEDDEEEEIDEKSSTCFDLNLYPDLEGILTKDWTSHQPSKGIMPWITQMHRRSRGVELGTFGPRILSSAFQEQSIYWQKMATQYMSKVIFSVHKFILGALAKVCYETHVLDELISGLMADLLARYQDGMNRAIHLVHIERHKKPYTLNHYFNENLQKARNDRTNKALKNKAWNDKETGRPVVALDDISSVVNNQSNTQHTAEEIHDILQAYYKVARKRFVDNIYHQAVDHCLLSGPSNPLSLFCEQWVLDLSDEKLQLIASLDSPVVGSADPKRKTFLKGPQTRNWTSFIEAITADGCALIPGIIFKGKELQKQ</sequence>
<dbReference type="InterPro" id="IPR022812">
    <property type="entry name" value="Dynamin"/>
</dbReference>
<dbReference type="VEuPathDB" id="FungiDB:FOMG_08035"/>
<dbReference type="SUPFAM" id="SSF52540">
    <property type="entry name" value="P-loop containing nucleoside triphosphate hydrolases"/>
    <property type="match status" value="1"/>
</dbReference>
<dbReference type="VEuPathDB" id="FungiDB:FOC1_g10001873"/>
<dbReference type="VEuPathDB" id="FungiDB:HZS61_003252"/>
<dbReference type="InterPro" id="IPR045063">
    <property type="entry name" value="Dynamin_N"/>
</dbReference>
<dbReference type="FunFam" id="3.40.50.300:FF:001425">
    <property type="entry name" value="Dynamin GTPase, putative"/>
    <property type="match status" value="1"/>
</dbReference>
<evidence type="ECO:0000313" key="5">
    <source>
        <dbReference type="EMBL" id="RKK57413.1"/>
    </source>
</evidence>
<dbReference type="GO" id="GO:0006897">
    <property type="term" value="P:endocytosis"/>
    <property type="evidence" value="ECO:0007669"/>
    <property type="project" value="TreeGrafter"/>
</dbReference>
<dbReference type="InterPro" id="IPR000375">
    <property type="entry name" value="Dynamin_stalk"/>
</dbReference>
<dbReference type="VEuPathDB" id="FungiDB:FOXG_09223"/>
<dbReference type="PRINTS" id="PR00195">
    <property type="entry name" value="DYNAMIN"/>
</dbReference>
<dbReference type="Pfam" id="PF00350">
    <property type="entry name" value="Dynamin_N"/>
    <property type="match status" value="1"/>
</dbReference>
<dbReference type="GO" id="GO:0016020">
    <property type="term" value="C:membrane"/>
    <property type="evidence" value="ECO:0007669"/>
    <property type="project" value="TreeGrafter"/>
</dbReference>
<dbReference type="PANTHER" id="PTHR11566:SF215">
    <property type="entry name" value="DYNAMIN GTPASE"/>
    <property type="match status" value="1"/>
</dbReference>
<dbReference type="Proteomes" id="UP000285084">
    <property type="component" value="Unassembled WGS sequence"/>
</dbReference>
<dbReference type="PANTHER" id="PTHR11566">
    <property type="entry name" value="DYNAMIN"/>
    <property type="match status" value="1"/>
</dbReference>
<comment type="caution">
    <text evidence="5">The sequence shown here is derived from an EMBL/GenBank/DDBJ whole genome shotgun (WGS) entry which is preliminary data.</text>
</comment>
<evidence type="ECO:0000313" key="6">
    <source>
        <dbReference type="Proteomes" id="UP000285084"/>
    </source>
</evidence>
<dbReference type="AlphaFoldDB" id="A0A420M820"/>
<dbReference type="GO" id="GO:0005739">
    <property type="term" value="C:mitochondrion"/>
    <property type="evidence" value="ECO:0007669"/>
    <property type="project" value="TreeGrafter"/>
</dbReference>
<dbReference type="GO" id="GO:0008017">
    <property type="term" value="F:microtubule binding"/>
    <property type="evidence" value="ECO:0007669"/>
    <property type="project" value="TreeGrafter"/>
</dbReference>
<dbReference type="GO" id="GO:0016559">
    <property type="term" value="P:peroxisome fission"/>
    <property type="evidence" value="ECO:0007669"/>
    <property type="project" value="TreeGrafter"/>
</dbReference>
<evidence type="ECO:0000256" key="1">
    <source>
        <dbReference type="ARBA" id="ARBA00022741"/>
    </source>
</evidence>
<dbReference type="InterPro" id="IPR027417">
    <property type="entry name" value="P-loop_NTPase"/>
</dbReference>
<feature type="domain" description="GED" evidence="3">
    <location>
        <begin position="635"/>
        <end position="733"/>
    </location>
</feature>
<accession>A0A420M820</accession>
<protein>
    <recommendedName>
        <fullName evidence="7">Dynamin-type G domain-containing protein</fullName>
    </recommendedName>
</protein>
<dbReference type="InterPro" id="IPR020850">
    <property type="entry name" value="GED_dom"/>
</dbReference>
<dbReference type="GO" id="GO:0000266">
    <property type="term" value="P:mitochondrial fission"/>
    <property type="evidence" value="ECO:0007669"/>
    <property type="project" value="TreeGrafter"/>
</dbReference>
<dbReference type="GO" id="GO:0005874">
    <property type="term" value="C:microtubule"/>
    <property type="evidence" value="ECO:0007669"/>
    <property type="project" value="TreeGrafter"/>
</dbReference>
<dbReference type="InterPro" id="IPR030381">
    <property type="entry name" value="G_DYNAMIN_dom"/>
</dbReference>
<dbReference type="EMBL" id="MRCX01000848">
    <property type="protein sequence ID" value="RKK57413.1"/>
    <property type="molecule type" value="Genomic_DNA"/>
</dbReference>
<dbReference type="InterPro" id="IPR001401">
    <property type="entry name" value="Dynamin_GTPase"/>
</dbReference>
<dbReference type="SMART" id="SM00053">
    <property type="entry name" value="DYNc"/>
    <property type="match status" value="1"/>
</dbReference>
<evidence type="ECO:0000259" key="4">
    <source>
        <dbReference type="PROSITE" id="PS51718"/>
    </source>
</evidence>